<feature type="region of interest" description="Disordered" evidence="1">
    <location>
        <begin position="135"/>
        <end position="156"/>
    </location>
</feature>
<organism evidence="2 3">
    <name type="scientific">Stichopus japonicus</name>
    <name type="common">Sea cucumber</name>
    <dbReference type="NCBI Taxonomy" id="307972"/>
    <lineage>
        <taxon>Eukaryota</taxon>
        <taxon>Metazoa</taxon>
        <taxon>Echinodermata</taxon>
        <taxon>Eleutherozoa</taxon>
        <taxon>Echinozoa</taxon>
        <taxon>Holothuroidea</taxon>
        <taxon>Aspidochirotacea</taxon>
        <taxon>Aspidochirotida</taxon>
        <taxon>Stichopodidae</taxon>
        <taxon>Apostichopus</taxon>
    </lineage>
</organism>
<dbReference type="PANTHER" id="PTHR37404">
    <property type="entry name" value="HCG1796489"/>
    <property type="match status" value="1"/>
</dbReference>
<evidence type="ECO:0000313" key="2">
    <source>
        <dbReference type="EMBL" id="PIK37939.1"/>
    </source>
</evidence>
<evidence type="ECO:0000313" key="3">
    <source>
        <dbReference type="Proteomes" id="UP000230750"/>
    </source>
</evidence>
<comment type="caution">
    <text evidence="2">The sequence shown here is derived from an EMBL/GenBank/DDBJ whole genome shotgun (WGS) entry which is preliminary data.</text>
</comment>
<protein>
    <submittedName>
        <fullName evidence="2">Uncharacterized protein</fullName>
    </submittedName>
</protein>
<reference evidence="2 3" key="1">
    <citation type="journal article" date="2017" name="PLoS Biol.">
        <title>The sea cucumber genome provides insights into morphological evolution and visceral regeneration.</title>
        <authorList>
            <person name="Zhang X."/>
            <person name="Sun L."/>
            <person name="Yuan J."/>
            <person name="Sun Y."/>
            <person name="Gao Y."/>
            <person name="Zhang L."/>
            <person name="Li S."/>
            <person name="Dai H."/>
            <person name="Hamel J.F."/>
            <person name="Liu C."/>
            <person name="Yu Y."/>
            <person name="Liu S."/>
            <person name="Lin W."/>
            <person name="Guo K."/>
            <person name="Jin S."/>
            <person name="Xu P."/>
            <person name="Storey K.B."/>
            <person name="Huan P."/>
            <person name="Zhang T."/>
            <person name="Zhou Y."/>
            <person name="Zhang J."/>
            <person name="Lin C."/>
            <person name="Li X."/>
            <person name="Xing L."/>
            <person name="Huo D."/>
            <person name="Sun M."/>
            <person name="Wang L."/>
            <person name="Mercier A."/>
            <person name="Li F."/>
            <person name="Yang H."/>
            <person name="Xiang J."/>
        </authorList>
    </citation>
    <scope>NUCLEOTIDE SEQUENCE [LARGE SCALE GENOMIC DNA]</scope>
    <source>
        <strain evidence="2">Shaxun</strain>
        <tissue evidence="2">Muscle</tissue>
    </source>
</reference>
<sequence length="323" mass="37031">MTRDQRFDLKHTSSGKGLDYRPGYYFPASDFKTTIDNPLPPDLAKQDEIIKPFTTTTGETHNLKHHGGVLSNDQHMKAPGRWNVHYNKDLREKLQDRPWRKPLTMGCQETEVQAQYKGAQTQPGVDFGRKLASNPQSTNLKTHHKSMPSPVKENLPKYKPTLVRDDGVMQILDPYVPTSHRTHKRFSRHELDGVPKKDAATYWRCEDYPQAWGHGTKHNLLPKGSVPREQRGPMRDKMVFKTPIIEPARWPEKFKRCPHDGIKSIQTTSYQTPSDPKMREIFSCPVDTPWVIPEAGPQQTFSVPNMYKTEYGTYASGKPVITL</sequence>
<dbReference type="EMBL" id="MRZV01001428">
    <property type="protein sequence ID" value="PIK37939.1"/>
    <property type="molecule type" value="Genomic_DNA"/>
</dbReference>
<keyword evidence="3" id="KW-1185">Reference proteome</keyword>
<dbReference type="InterPro" id="IPR053347">
    <property type="entry name" value="Axonemal_MT_stabilizer"/>
</dbReference>
<evidence type="ECO:0000256" key="1">
    <source>
        <dbReference type="SAM" id="MobiDB-lite"/>
    </source>
</evidence>
<dbReference type="AlphaFoldDB" id="A0A2G8JQD9"/>
<accession>A0A2G8JQD9</accession>
<name>A0A2G8JQD9_STIJA</name>
<dbReference type="PANTHER" id="PTHR37404:SF1">
    <property type="entry name" value="HCG1796489"/>
    <property type="match status" value="1"/>
</dbReference>
<dbReference type="OrthoDB" id="382863at2759"/>
<proteinExistence type="predicted"/>
<dbReference type="Proteomes" id="UP000230750">
    <property type="component" value="Unassembled WGS sequence"/>
</dbReference>
<gene>
    <name evidence="2" type="ORF">BSL78_25229</name>
</gene>